<name>A0ABV4U2B2_9BACT</name>
<dbReference type="SUPFAM" id="SSF53474">
    <property type="entry name" value="alpha/beta-Hydrolases"/>
    <property type="match status" value="1"/>
</dbReference>
<evidence type="ECO:0000313" key="4">
    <source>
        <dbReference type="EMBL" id="MFA9477681.1"/>
    </source>
</evidence>
<keyword evidence="1 4" id="KW-0378">Hydrolase</keyword>
<dbReference type="PROSITE" id="PS00122">
    <property type="entry name" value="CARBOXYLESTERASE_B_1"/>
    <property type="match status" value="1"/>
</dbReference>
<accession>A0ABV4U2B2</accession>
<sequence>MRISTRILRSARALLLMLCGVALVGCDTVGMMALHGTNLLARTGAYTHEGDVVYGPLDRHHLDVYTPTMGEPPYPVVVFIHGGDWSDGYPDKDMYRFVGDALTSRGIVAVVPNYRRFPTARFPDFIEDAAQALVWTYENVEAFGGDPDGIFLMGHSAGAHIGSMVALNDRYLREVGGDRSWIRGFVGMAGPYSFPYMDDNDAFVEVFGAKDAYPRSQPINYVAGDAPPTLLVHGAKDDRVPLETMIRMAQQMDAVGAPAETITYENLCHIMVLGSFAVPVRWGEPVLNDLTAWVNAQYEHPLPVPPQRTASDMALQQDQRNRQ</sequence>
<dbReference type="PROSITE" id="PS51257">
    <property type="entry name" value="PROKAR_LIPOPROTEIN"/>
    <property type="match status" value="1"/>
</dbReference>
<evidence type="ECO:0000256" key="1">
    <source>
        <dbReference type="ARBA" id="ARBA00022801"/>
    </source>
</evidence>
<evidence type="ECO:0000259" key="3">
    <source>
        <dbReference type="Pfam" id="PF20434"/>
    </source>
</evidence>
<feature type="domain" description="BD-FAE-like" evidence="3">
    <location>
        <begin position="62"/>
        <end position="250"/>
    </location>
</feature>
<organism evidence="4 5">
    <name type="scientific">Natronomicrosphaera hydrolytica</name>
    <dbReference type="NCBI Taxonomy" id="3242702"/>
    <lineage>
        <taxon>Bacteria</taxon>
        <taxon>Pseudomonadati</taxon>
        <taxon>Planctomycetota</taxon>
        <taxon>Phycisphaerae</taxon>
        <taxon>Phycisphaerales</taxon>
        <taxon>Phycisphaeraceae</taxon>
        <taxon>Natronomicrosphaera</taxon>
    </lineage>
</organism>
<evidence type="ECO:0000256" key="2">
    <source>
        <dbReference type="SAM" id="MobiDB-lite"/>
    </source>
</evidence>
<dbReference type="EMBL" id="JBGUBD010000003">
    <property type="protein sequence ID" value="MFA9477681.1"/>
    <property type="molecule type" value="Genomic_DNA"/>
</dbReference>
<comment type="caution">
    <text evidence="4">The sequence shown here is derived from an EMBL/GenBank/DDBJ whole genome shotgun (WGS) entry which is preliminary data.</text>
</comment>
<dbReference type="Pfam" id="PF20434">
    <property type="entry name" value="BD-FAE"/>
    <property type="match status" value="1"/>
</dbReference>
<dbReference type="InterPro" id="IPR019826">
    <property type="entry name" value="Carboxylesterase_B_AS"/>
</dbReference>
<proteinExistence type="predicted"/>
<dbReference type="GO" id="GO:0016787">
    <property type="term" value="F:hydrolase activity"/>
    <property type="evidence" value="ECO:0007669"/>
    <property type="project" value="UniProtKB-KW"/>
</dbReference>
<feature type="compositionally biased region" description="Polar residues" evidence="2">
    <location>
        <begin position="308"/>
        <end position="323"/>
    </location>
</feature>
<dbReference type="PANTHER" id="PTHR48081">
    <property type="entry name" value="AB HYDROLASE SUPERFAMILY PROTEIN C4A8.06C"/>
    <property type="match status" value="1"/>
</dbReference>
<dbReference type="Gene3D" id="3.40.50.1820">
    <property type="entry name" value="alpha/beta hydrolase"/>
    <property type="match status" value="1"/>
</dbReference>
<dbReference type="InterPro" id="IPR049492">
    <property type="entry name" value="BD-FAE-like_dom"/>
</dbReference>
<gene>
    <name evidence="4" type="ORF">ACERK3_05165</name>
</gene>
<keyword evidence="5" id="KW-1185">Reference proteome</keyword>
<reference evidence="4 5" key="1">
    <citation type="submission" date="2024-08" db="EMBL/GenBank/DDBJ databases">
        <title>Whole-genome sequencing of halo(alkali)philic microorganisms from hypersaline lakes.</title>
        <authorList>
            <person name="Sorokin D.Y."/>
            <person name="Merkel A.Y."/>
            <person name="Messina E."/>
            <person name="Yakimov M."/>
        </authorList>
    </citation>
    <scope>NUCLEOTIDE SEQUENCE [LARGE SCALE GENOMIC DNA]</scope>
    <source>
        <strain evidence="4 5">AB-hyl4</strain>
    </source>
</reference>
<dbReference type="RefSeq" id="WP_425344608.1">
    <property type="nucleotide sequence ID" value="NZ_JBGUBD010000003.1"/>
</dbReference>
<protein>
    <submittedName>
        <fullName evidence="4">Alpha/beta hydrolase</fullName>
    </submittedName>
</protein>
<dbReference type="InterPro" id="IPR029058">
    <property type="entry name" value="AB_hydrolase_fold"/>
</dbReference>
<evidence type="ECO:0000313" key="5">
    <source>
        <dbReference type="Proteomes" id="UP001575105"/>
    </source>
</evidence>
<dbReference type="Proteomes" id="UP001575105">
    <property type="component" value="Unassembled WGS sequence"/>
</dbReference>
<dbReference type="InterPro" id="IPR050300">
    <property type="entry name" value="GDXG_lipolytic_enzyme"/>
</dbReference>
<feature type="region of interest" description="Disordered" evidence="2">
    <location>
        <begin position="301"/>
        <end position="323"/>
    </location>
</feature>
<dbReference type="PANTHER" id="PTHR48081:SF33">
    <property type="entry name" value="KYNURENINE FORMAMIDASE"/>
    <property type="match status" value="1"/>
</dbReference>